<dbReference type="Pfam" id="PF14580">
    <property type="entry name" value="LRR_9"/>
    <property type="match status" value="1"/>
</dbReference>
<feature type="compositionally biased region" description="Basic and acidic residues" evidence="1">
    <location>
        <begin position="223"/>
        <end position="242"/>
    </location>
</feature>
<dbReference type="PANTHER" id="PTHR46282:SF2">
    <property type="entry name" value="LEUCINE-RICH MELANOCYTE DIFFERENTIATION-ASSOCIATED PROTEIN"/>
    <property type="match status" value="1"/>
</dbReference>
<dbReference type="AlphaFoldDB" id="A0A8D9ECC1"/>
<evidence type="ECO:0000256" key="1">
    <source>
        <dbReference type="SAM" id="MobiDB-lite"/>
    </source>
</evidence>
<dbReference type="InterPro" id="IPR001611">
    <property type="entry name" value="Leu-rich_rpt"/>
</dbReference>
<sequence>MVLRKTEPKIVQTAHYYLNLRGTRFNRDPDKFQWVDTKFIHFPSMEQRTCYYKMTKLSYVGQDVTRIPMVLCKLYGSRVHTLDLSYNSLTSLAHLEYFPHLSELILDNNHLGDHMVFPHLPNLHTLSLNKNNISDLEPLLLKIETSFPNLKYLSLLGNTACPHQLIDSEKDEEDYQRYRYFVLYNLPQLQFLDSRPVKHHERREALQRGQYCKVAKPGVQHGSHVEEEGSRLWGGRREEERNSYAPLPMNTKSSSDHHGMYGKNRMRYAGNHSEGNRFIKNKDL</sequence>
<proteinExistence type="predicted"/>
<organism evidence="2">
    <name type="scientific">Cacopsylla melanoneura</name>
    <dbReference type="NCBI Taxonomy" id="428564"/>
    <lineage>
        <taxon>Eukaryota</taxon>
        <taxon>Metazoa</taxon>
        <taxon>Ecdysozoa</taxon>
        <taxon>Arthropoda</taxon>
        <taxon>Hexapoda</taxon>
        <taxon>Insecta</taxon>
        <taxon>Pterygota</taxon>
        <taxon>Neoptera</taxon>
        <taxon>Paraneoptera</taxon>
        <taxon>Hemiptera</taxon>
        <taxon>Sternorrhyncha</taxon>
        <taxon>Psylloidea</taxon>
        <taxon>Psyllidae</taxon>
        <taxon>Psyllinae</taxon>
        <taxon>Cacopsylla</taxon>
    </lineage>
</organism>
<dbReference type="PROSITE" id="PS51450">
    <property type="entry name" value="LRR"/>
    <property type="match status" value="2"/>
</dbReference>
<name>A0A8D9ECC1_9HEMI</name>
<reference evidence="2" key="1">
    <citation type="submission" date="2021-05" db="EMBL/GenBank/DDBJ databases">
        <authorList>
            <person name="Alioto T."/>
            <person name="Alioto T."/>
            <person name="Gomez Garrido J."/>
        </authorList>
    </citation>
    <scope>NUCLEOTIDE SEQUENCE</scope>
</reference>
<dbReference type="FunFam" id="3.80.10.10:FF:000695">
    <property type="entry name" value="leucine-rich melanocyte differentiation-associated protein"/>
    <property type="match status" value="1"/>
</dbReference>
<protein>
    <submittedName>
        <fullName evidence="2">Leucine-rich repeat-containing protein C10orf11 homolog</fullName>
    </submittedName>
</protein>
<dbReference type="PANTHER" id="PTHR46282">
    <property type="entry name" value="LEUCINE-RICH MELANOCYTE DIFFERENTIATION-ASSOCIATED PROTEIN"/>
    <property type="match status" value="1"/>
</dbReference>
<dbReference type="Gene3D" id="3.80.10.10">
    <property type="entry name" value="Ribonuclease Inhibitor"/>
    <property type="match status" value="1"/>
</dbReference>
<feature type="region of interest" description="Disordered" evidence="1">
    <location>
        <begin position="217"/>
        <end position="259"/>
    </location>
</feature>
<dbReference type="SUPFAM" id="SSF52058">
    <property type="entry name" value="L domain-like"/>
    <property type="match status" value="1"/>
</dbReference>
<dbReference type="EMBL" id="HBUF01510350">
    <property type="protein sequence ID" value="CAG6746535.1"/>
    <property type="molecule type" value="Transcribed_RNA"/>
</dbReference>
<dbReference type="InterPro" id="IPR043313">
    <property type="entry name" value="LRMDA"/>
</dbReference>
<dbReference type="InterPro" id="IPR032675">
    <property type="entry name" value="LRR_dom_sf"/>
</dbReference>
<accession>A0A8D9ECC1</accession>
<evidence type="ECO:0000313" key="2">
    <source>
        <dbReference type="EMBL" id="CAG6746535.1"/>
    </source>
</evidence>